<evidence type="ECO:0000259" key="1">
    <source>
        <dbReference type="PROSITE" id="PS50878"/>
    </source>
</evidence>
<reference evidence="2 3" key="1">
    <citation type="journal article" date="2016" name="Nat. Commun.">
        <title>Thousands of microbial genomes shed light on interconnected biogeochemical processes in an aquifer system.</title>
        <authorList>
            <person name="Anantharaman K."/>
            <person name="Brown C.T."/>
            <person name="Hug L.A."/>
            <person name="Sharon I."/>
            <person name="Castelle C.J."/>
            <person name="Probst A.J."/>
            <person name="Thomas B.C."/>
            <person name="Singh A."/>
            <person name="Wilkins M.J."/>
            <person name="Karaoz U."/>
            <person name="Brodie E.L."/>
            <person name="Williams K.H."/>
            <person name="Hubbard S.S."/>
            <person name="Banfield J.F."/>
        </authorList>
    </citation>
    <scope>NUCLEOTIDE SEQUENCE [LARGE SCALE GENOMIC DNA]</scope>
</reference>
<dbReference type="InterPro" id="IPR051083">
    <property type="entry name" value="GrpII_Intron_Splice-Mob/Def"/>
</dbReference>
<feature type="domain" description="Reverse transcriptase" evidence="1">
    <location>
        <begin position="1"/>
        <end position="276"/>
    </location>
</feature>
<dbReference type="PANTHER" id="PTHR34047">
    <property type="entry name" value="NUCLEAR INTRON MATURASE 1, MITOCHONDRIAL-RELATED"/>
    <property type="match status" value="1"/>
</dbReference>
<organism evidence="2 3">
    <name type="scientific">Candidatus Buchananbacteria bacterium RBG_13_36_9</name>
    <dbReference type="NCBI Taxonomy" id="1797530"/>
    <lineage>
        <taxon>Bacteria</taxon>
        <taxon>Candidatus Buchananiibacteriota</taxon>
    </lineage>
</organism>
<dbReference type="AlphaFoldDB" id="A0A1G1XPF2"/>
<dbReference type="Pfam" id="PF00078">
    <property type="entry name" value="RVT_1"/>
    <property type="match status" value="1"/>
</dbReference>
<protein>
    <recommendedName>
        <fullName evidence="1">Reverse transcriptase domain-containing protein</fullName>
    </recommendedName>
</protein>
<evidence type="ECO:0000313" key="3">
    <source>
        <dbReference type="Proteomes" id="UP000176498"/>
    </source>
</evidence>
<dbReference type="InterPro" id="IPR000477">
    <property type="entry name" value="RT_dom"/>
</dbReference>
<dbReference type="PROSITE" id="PS50878">
    <property type="entry name" value="RT_POL"/>
    <property type="match status" value="1"/>
</dbReference>
<dbReference type="PANTHER" id="PTHR34047:SF8">
    <property type="entry name" value="PROTEIN YKFC"/>
    <property type="match status" value="1"/>
</dbReference>
<dbReference type="Proteomes" id="UP000176498">
    <property type="component" value="Unassembled WGS sequence"/>
</dbReference>
<gene>
    <name evidence="2" type="ORF">A2Y82_00675</name>
</gene>
<dbReference type="SUPFAM" id="SSF56672">
    <property type="entry name" value="DNA/RNA polymerases"/>
    <property type="match status" value="1"/>
</dbReference>
<accession>A0A1G1XPF2</accession>
<name>A0A1G1XPF2_9BACT</name>
<dbReference type="InterPro" id="IPR043502">
    <property type="entry name" value="DNA/RNA_pol_sf"/>
</dbReference>
<proteinExistence type="predicted"/>
<dbReference type="CDD" id="cd01651">
    <property type="entry name" value="RT_G2_intron"/>
    <property type="match status" value="1"/>
</dbReference>
<comment type="caution">
    <text evidence="2">The sequence shown here is derived from an EMBL/GenBank/DDBJ whole genome shotgun (WGS) entry which is preliminary data.</text>
</comment>
<evidence type="ECO:0000313" key="2">
    <source>
        <dbReference type="EMBL" id="OGY41832.1"/>
    </source>
</evidence>
<sequence length="334" mass="39199">MHKFFIMFNKIISLENLLVAWEEFLKGKRKKLDVQEFGFNLTDNIIRLHNDLANGNYRHGGYQEFKISDPKPRIIHKASVRDRLLHHAIHRVLYPHFDRFFICDSFSCRIGKGTHAALNRFKRLCFKISKNDTRTCWILKGDIRKYFASIDQSILVNMIAKYILDKQVVDLLNEVIFSFNSGTIGKGIPLGNLTSQIFANIYLNELDQYLKHGLKVENYIRYADDFVILSEDKKYLVSLIPQIKRFLQESLKLELHPDKVFIKTLCSGVDFLGWVHFIDHRVLRTISKKRMYYKISHNHCNESLQSYLGLLKHGNAIKLKQKLLAYYNGNKIDN</sequence>
<dbReference type="EMBL" id="MHHZ01000013">
    <property type="protein sequence ID" value="OGY41832.1"/>
    <property type="molecule type" value="Genomic_DNA"/>
</dbReference>